<dbReference type="GO" id="GO:0003723">
    <property type="term" value="F:RNA binding"/>
    <property type="evidence" value="ECO:0007669"/>
    <property type="project" value="UniProtKB-UniRule"/>
</dbReference>
<keyword evidence="2 4" id="KW-0378">Hydrolase</keyword>
<sequence>KLSEKKRERLFRMLEARVAFGDVRFTVELEDAEMIDREGIVPAIRRALSRGVNKLVKYGSQTSRNFQKSDFHILLDGALHAPQEYMQETIINGDGLVPVISLASIAAKITRDRLMVELAEQYPLYGFEKHKG</sequence>
<evidence type="ECO:0000256" key="1">
    <source>
        <dbReference type="PROSITE-ProRule" id="PRU01319"/>
    </source>
</evidence>
<name>A0A2M7FCP7_9BACT</name>
<feature type="non-terminal residue" evidence="4">
    <location>
        <position position="1"/>
    </location>
</feature>
<dbReference type="InterPro" id="IPR012337">
    <property type="entry name" value="RNaseH-like_sf"/>
</dbReference>
<keyword evidence="2" id="KW-0540">Nuclease</keyword>
<keyword evidence="2" id="KW-0255">Endonuclease</keyword>
<dbReference type="InterPro" id="IPR036397">
    <property type="entry name" value="RNaseH_sf"/>
</dbReference>
<organism evidence="4 5">
    <name type="scientific">Candidatus Kaiserbacteria bacterium CG17_big_fil_post_rev_8_21_14_2_50_51_7</name>
    <dbReference type="NCBI Taxonomy" id="1974613"/>
    <lineage>
        <taxon>Bacteria</taxon>
        <taxon>Candidatus Kaiseribacteriota</taxon>
    </lineage>
</organism>
<dbReference type="EMBL" id="PFFD01000053">
    <property type="protein sequence ID" value="PIV87150.1"/>
    <property type="molecule type" value="Genomic_DNA"/>
</dbReference>
<comment type="function">
    <text evidence="2">Endonuclease that specifically degrades the RNA of RNA-DNA hybrids.</text>
</comment>
<comment type="caution">
    <text evidence="1">Lacks conserved residue(s) required for the propagation of feature annotation.</text>
</comment>
<evidence type="ECO:0000313" key="4">
    <source>
        <dbReference type="EMBL" id="PIV87150.1"/>
    </source>
</evidence>
<evidence type="ECO:0000256" key="2">
    <source>
        <dbReference type="RuleBase" id="RU003515"/>
    </source>
</evidence>
<comment type="catalytic activity">
    <reaction evidence="2">
        <text>Endonucleolytic cleavage to 5'-phosphomonoester.</text>
        <dbReference type="EC" id="3.1.26.4"/>
    </reaction>
</comment>
<dbReference type="EC" id="3.1.26.4" evidence="2"/>
<protein>
    <recommendedName>
        <fullName evidence="2">Ribonuclease</fullName>
        <ecNumber evidence="2">3.1.26.4</ecNumber>
    </recommendedName>
</protein>
<dbReference type="InterPro" id="IPR024567">
    <property type="entry name" value="RNase_HII/HIII_dom"/>
</dbReference>
<dbReference type="Gene3D" id="3.30.420.10">
    <property type="entry name" value="Ribonuclease H-like superfamily/Ribonuclease H"/>
    <property type="match status" value="1"/>
</dbReference>
<accession>A0A2M7FCP7</accession>
<feature type="non-terminal residue" evidence="4">
    <location>
        <position position="132"/>
    </location>
</feature>
<comment type="caution">
    <text evidence="4">The sequence shown here is derived from an EMBL/GenBank/DDBJ whole genome shotgun (WGS) entry which is preliminary data.</text>
</comment>
<proteinExistence type="inferred from homology"/>
<dbReference type="Proteomes" id="UP000228497">
    <property type="component" value="Unassembled WGS sequence"/>
</dbReference>
<dbReference type="Pfam" id="PF01351">
    <property type="entry name" value="RNase_HII"/>
    <property type="match status" value="1"/>
</dbReference>
<dbReference type="SUPFAM" id="SSF53098">
    <property type="entry name" value="Ribonuclease H-like"/>
    <property type="match status" value="1"/>
</dbReference>
<dbReference type="PROSITE" id="PS51975">
    <property type="entry name" value="RNASE_H_2"/>
    <property type="match status" value="1"/>
</dbReference>
<feature type="domain" description="RNase H type-2" evidence="3">
    <location>
        <begin position="1"/>
        <end position="132"/>
    </location>
</feature>
<gene>
    <name evidence="4" type="primary">rnhB</name>
    <name evidence="4" type="ORF">COW49_01190</name>
</gene>
<reference evidence="5" key="1">
    <citation type="submission" date="2017-09" db="EMBL/GenBank/DDBJ databases">
        <title>Depth-based differentiation of microbial function through sediment-hosted aquifers and enrichment of novel symbionts in the deep terrestrial subsurface.</title>
        <authorList>
            <person name="Probst A.J."/>
            <person name="Ladd B."/>
            <person name="Jarett J.K."/>
            <person name="Geller-Mcgrath D.E."/>
            <person name="Sieber C.M.K."/>
            <person name="Emerson J.B."/>
            <person name="Anantharaman K."/>
            <person name="Thomas B.C."/>
            <person name="Malmstrom R."/>
            <person name="Stieglmeier M."/>
            <person name="Klingl A."/>
            <person name="Woyke T."/>
            <person name="Ryan C.M."/>
            <person name="Banfield J.F."/>
        </authorList>
    </citation>
    <scope>NUCLEOTIDE SEQUENCE [LARGE SCALE GENOMIC DNA]</scope>
</reference>
<dbReference type="AlphaFoldDB" id="A0A2M7FCP7"/>
<evidence type="ECO:0000259" key="3">
    <source>
        <dbReference type="PROSITE" id="PS51975"/>
    </source>
</evidence>
<evidence type="ECO:0000313" key="5">
    <source>
        <dbReference type="Proteomes" id="UP000228497"/>
    </source>
</evidence>
<dbReference type="GO" id="GO:0004523">
    <property type="term" value="F:RNA-DNA hybrid ribonuclease activity"/>
    <property type="evidence" value="ECO:0007669"/>
    <property type="project" value="UniProtKB-EC"/>
</dbReference>
<comment type="similarity">
    <text evidence="2">Belongs to the RNase HII family.</text>
</comment>